<comment type="caution">
    <text evidence="1">The sequence shown here is derived from an EMBL/GenBank/DDBJ whole genome shotgun (WGS) entry which is preliminary data.</text>
</comment>
<accession>Q08U47</accession>
<dbReference type="NCBIfam" id="NF047593">
    <property type="entry name" value="IS66_ISAeme5_TnpA"/>
    <property type="match status" value="1"/>
</dbReference>
<dbReference type="RefSeq" id="WP_002617086.1">
    <property type="nucleotide sequence ID" value="NC_014623.1"/>
</dbReference>
<dbReference type="Proteomes" id="UP000032702">
    <property type="component" value="Unassembled WGS sequence"/>
</dbReference>
<gene>
    <name evidence="1" type="ORF">STIAU_6261</name>
</gene>
<sequence>MTKPADKPQWVRIAEQFEHSGLTQKQFAQQHGLPLSTVQSWIYRRRRQVATPSAPAVRLLPVEVAEPTVSSGGKVEVLTCRGARVSFALGTEYPLHETRLAGLSGCAQGGVHGKRRAVEEAD</sequence>
<evidence type="ECO:0000313" key="1">
    <source>
        <dbReference type="EMBL" id="EAU63990.1"/>
    </source>
</evidence>
<evidence type="ECO:0000313" key="2">
    <source>
        <dbReference type="Proteomes" id="UP000032702"/>
    </source>
</evidence>
<dbReference type="AlphaFoldDB" id="Q08U47"/>
<name>Q08U47_STIAD</name>
<protein>
    <submittedName>
        <fullName evidence="1">Uncharacterized protein</fullName>
    </submittedName>
</protein>
<organism evidence="1 2">
    <name type="scientific">Stigmatella aurantiaca (strain DW4/3-1)</name>
    <dbReference type="NCBI Taxonomy" id="378806"/>
    <lineage>
        <taxon>Bacteria</taxon>
        <taxon>Pseudomonadati</taxon>
        <taxon>Myxococcota</taxon>
        <taxon>Myxococcia</taxon>
        <taxon>Myxococcales</taxon>
        <taxon>Cystobacterineae</taxon>
        <taxon>Archangiaceae</taxon>
        <taxon>Stigmatella</taxon>
    </lineage>
</organism>
<reference evidence="1 2" key="1">
    <citation type="submission" date="2006-04" db="EMBL/GenBank/DDBJ databases">
        <authorList>
            <person name="Nierman W.C."/>
        </authorList>
    </citation>
    <scope>NUCLEOTIDE SEQUENCE [LARGE SCALE GENOMIC DNA]</scope>
    <source>
        <strain evidence="1 2">DW4/3-1</strain>
    </source>
</reference>
<proteinExistence type="predicted"/>
<dbReference type="EMBL" id="AAMD01000135">
    <property type="protein sequence ID" value="EAU63990.1"/>
    <property type="molecule type" value="Genomic_DNA"/>
</dbReference>